<dbReference type="SUPFAM" id="SSF52402">
    <property type="entry name" value="Adenine nucleotide alpha hydrolases-like"/>
    <property type="match status" value="1"/>
</dbReference>
<evidence type="ECO:0000256" key="5">
    <source>
        <dbReference type="ARBA" id="ARBA00022840"/>
    </source>
</evidence>
<comment type="catalytic activity">
    <reaction evidence="7">
        <text>L-aspartate + L-glutamine + ATP + H2O = L-asparagine + L-glutamate + AMP + diphosphate + H(+)</text>
        <dbReference type="Rhea" id="RHEA:12228"/>
        <dbReference type="ChEBI" id="CHEBI:15377"/>
        <dbReference type="ChEBI" id="CHEBI:15378"/>
        <dbReference type="ChEBI" id="CHEBI:29985"/>
        <dbReference type="ChEBI" id="CHEBI:29991"/>
        <dbReference type="ChEBI" id="CHEBI:30616"/>
        <dbReference type="ChEBI" id="CHEBI:33019"/>
        <dbReference type="ChEBI" id="CHEBI:58048"/>
        <dbReference type="ChEBI" id="CHEBI:58359"/>
        <dbReference type="ChEBI" id="CHEBI:456215"/>
        <dbReference type="EC" id="6.3.5.4"/>
    </reaction>
</comment>
<keyword evidence="13" id="KW-1185">Reference proteome</keyword>
<dbReference type="InterPro" id="IPR029055">
    <property type="entry name" value="Ntn_hydrolases_N"/>
</dbReference>
<dbReference type="AlphaFoldDB" id="A0A847S9L2"/>
<dbReference type="EMBL" id="JABAIM010000004">
    <property type="protein sequence ID" value="NLR76443.1"/>
    <property type="molecule type" value="Genomic_DNA"/>
</dbReference>
<gene>
    <name evidence="12" type="primary">asnB</name>
    <name evidence="12" type="ORF">HF682_14850</name>
</gene>
<evidence type="ECO:0000256" key="1">
    <source>
        <dbReference type="ARBA" id="ARBA00005187"/>
    </source>
</evidence>
<keyword evidence="8" id="KW-0061">Asparagine biosynthesis</keyword>
<keyword evidence="8" id="KW-0028">Amino-acid biosynthesis</keyword>
<feature type="domain" description="Glutamine amidotransferase type-2" evidence="11">
    <location>
        <begin position="2"/>
        <end position="223"/>
    </location>
</feature>
<dbReference type="GO" id="GO:0006529">
    <property type="term" value="P:asparagine biosynthetic process"/>
    <property type="evidence" value="ECO:0007669"/>
    <property type="project" value="UniProtKB-KW"/>
</dbReference>
<dbReference type="GO" id="GO:0004066">
    <property type="term" value="F:asparagine synthase (glutamine-hydrolyzing) activity"/>
    <property type="evidence" value="ECO:0007669"/>
    <property type="project" value="UniProtKB-EC"/>
</dbReference>
<dbReference type="InterPro" id="IPR033738">
    <property type="entry name" value="AsnB_N"/>
</dbReference>
<feature type="binding site" evidence="9">
    <location>
        <position position="108"/>
    </location>
    <ligand>
        <name>L-glutamine</name>
        <dbReference type="ChEBI" id="CHEBI:58359"/>
    </ligand>
</feature>
<evidence type="ECO:0000259" key="11">
    <source>
        <dbReference type="PROSITE" id="PS51278"/>
    </source>
</evidence>
<evidence type="ECO:0000256" key="4">
    <source>
        <dbReference type="ARBA" id="ARBA00022741"/>
    </source>
</evidence>
<dbReference type="EC" id="6.3.5.4" evidence="3"/>
<dbReference type="PIRSF" id="PIRSF001589">
    <property type="entry name" value="Asn_synthetase_glu-h"/>
    <property type="match status" value="1"/>
</dbReference>
<keyword evidence="12" id="KW-0436">Ligase</keyword>
<dbReference type="InterPro" id="IPR001962">
    <property type="entry name" value="Asn_synthase"/>
</dbReference>
<name>A0A847S9L2_9NEIS</name>
<evidence type="ECO:0000256" key="3">
    <source>
        <dbReference type="ARBA" id="ARBA00012737"/>
    </source>
</evidence>
<comment type="pathway">
    <text evidence="1">Amino-acid biosynthesis; L-asparagine biosynthesis; L-asparagine from L-aspartate (L-Gln route): step 1/1.</text>
</comment>
<dbReference type="Proteomes" id="UP000587991">
    <property type="component" value="Unassembled WGS sequence"/>
</dbReference>
<organism evidence="12 13">
    <name type="scientific">Leeia aquatica</name>
    <dbReference type="NCBI Taxonomy" id="2725557"/>
    <lineage>
        <taxon>Bacteria</taxon>
        <taxon>Pseudomonadati</taxon>
        <taxon>Pseudomonadota</taxon>
        <taxon>Betaproteobacteria</taxon>
        <taxon>Neisseriales</taxon>
        <taxon>Leeiaceae</taxon>
        <taxon>Leeia</taxon>
    </lineage>
</organism>
<dbReference type="GO" id="GO:0005524">
    <property type="term" value="F:ATP binding"/>
    <property type="evidence" value="ECO:0007669"/>
    <property type="project" value="UniProtKB-KW"/>
</dbReference>
<dbReference type="Gene3D" id="3.40.50.620">
    <property type="entry name" value="HUPs"/>
    <property type="match status" value="1"/>
</dbReference>
<dbReference type="InterPro" id="IPR014729">
    <property type="entry name" value="Rossmann-like_a/b/a_fold"/>
</dbReference>
<dbReference type="PANTHER" id="PTHR43284:SF1">
    <property type="entry name" value="ASPARAGINE SYNTHETASE"/>
    <property type="match status" value="1"/>
</dbReference>
<keyword evidence="4 9" id="KW-0547">Nucleotide-binding</keyword>
<dbReference type="Gene3D" id="3.60.20.10">
    <property type="entry name" value="Glutamine Phosphoribosylpyrophosphate, subunit 1, domain 1"/>
    <property type="match status" value="1"/>
</dbReference>
<evidence type="ECO:0000256" key="6">
    <source>
        <dbReference type="ARBA" id="ARBA00022962"/>
    </source>
</evidence>
<keyword evidence="5 9" id="KW-0067">ATP-binding</keyword>
<dbReference type="PANTHER" id="PTHR43284">
    <property type="entry name" value="ASPARAGINE SYNTHETASE (GLUTAMINE-HYDROLYZING)"/>
    <property type="match status" value="1"/>
</dbReference>
<dbReference type="InterPro" id="IPR006426">
    <property type="entry name" value="Asn_synth_AEB"/>
</dbReference>
<dbReference type="Pfam" id="PF13537">
    <property type="entry name" value="GATase_7"/>
    <property type="match status" value="1"/>
</dbReference>
<reference evidence="12 13" key="1">
    <citation type="submission" date="2020-04" db="EMBL/GenBank/DDBJ databases">
        <title>Draft genome of Leeia sp. IMCC25680.</title>
        <authorList>
            <person name="Song J."/>
            <person name="Cho J.-C."/>
        </authorList>
    </citation>
    <scope>NUCLEOTIDE SEQUENCE [LARGE SCALE GENOMIC DNA]</scope>
    <source>
        <strain evidence="12 13">IMCC25680</strain>
    </source>
</reference>
<dbReference type="Pfam" id="PF00733">
    <property type="entry name" value="Asn_synthase"/>
    <property type="match status" value="1"/>
</dbReference>
<comment type="similarity">
    <text evidence="2">Belongs to the asparagine synthetase family.</text>
</comment>
<evidence type="ECO:0000313" key="12">
    <source>
        <dbReference type="EMBL" id="NLR76443.1"/>
    </source>
</evidence>
<dbReference type="CDD" id="cd01991">
    <property type="entry name" value="Asn_synthase_B_C"/>
    <property type="match status" value="1"/>
</dbReference>
<evidence type="ECO:0000256" key="8">
    <source>
        <dbReference type="PIRSR" id="PIRSR001589-1"/>
    </source>
</evidence>
<comment type="caution">
    <text evidence="12">The sequence shown here is derived from an EMBL/GenBank/DDBJ whole genome shotgun (WGS) entry which is preliminary data.</text>
</comment>
<evidence type="ECO:0000313" key="13">
    <source>
        <dbReference type="Proteomes" id="UP000587991"/>
    </source>
</evidence>
<dbReference type="GO" id="GO:0005829">
    <property type="term" value="C:cytosol"/>
    <property type="evidence" value="ECO:0007669"/>
    <property type="project" value="TreeGrafter"/>
</dbReference>
<dbReference type="NCBIfam" id="TIGR01536">
    <property type="entry name" value="asn_synth_AEB"/>
    <property type="match status" value="1"/>
</dbReference>
<dbReference type="InterPro" id="IPR017932">
    <property type="entry name" value="GATase_2_dom"/>
</dbReference>
<proteinExistence type="inferred from homology"/>
<evidence type="ECO:0000256" key="10">
    <source>
        <dbReference type="PIRSR" id="PIRSR001589-3"/>
    </source>
</evidence>
<evidence type="ECO:0000256" key="7">
    <source>
        <dbReference type="ARBA" id="ARBA00048741"/>
    </source>
</evidence>
<accession>A0A847S9L2</accession>
<dbReference type="SUPFAM" id="SSF56235">
    <property type="entry name" value="N-terminal nucleophile aminohydrolases (Ntn hydrolases)"/>
    <property type="match status" value="1"/>
</dbReference>
<dbReference type="CDD" id="cd00712">
    <property type="entry name" value="AsnB"/>
    <property type="match status" value="1"/>
</dbReference>
<feature type="active site" description="For GATase activity" evidence="8">
    <location>
        <position position="2"/>
    </location>
</feature>
<protein>
    <recommendedName>
        <fullName evidence="3">asparagine synthase (glutamine-hydrolyzing)</fullName>
        <ecNumber evidence="3">6.3.5.4</ecNumber>
    </recommendedName>
</protein>
<evidence type="ECO:0000256" key="9">
    <source>
        <dbReference type="PIRSR" id="PIRSR001589-2"/>
    </source>
</evidence>
<keyword evidence="6 8" id="KW-0315">Glutamine amidotransferase</keyword>
<dbReference type="PROSITE" id="PS51278">
    <property type="entry name" value="GATASE_TYPE_2"/>
    <property type="match status" value="1"/>
</dbReference>
<feature type="site" description="Important for beta-aspartyl-AMP intermediate formation" evidence="10">
    <location>
        <position position="364"/>
    </location>
</feature>
<dbReference type="InterPro" id="IPR051786">
    <property type="entry name" value="ASN_synthetase/amidase"/>
</dbReference>
<dbReference type="RefSeq" id="WP_168878122.1">
    <property type="nucleotide sequence ID" value="NZ_JABAIM010000004.1"/>
</dbReference>
<sequence length="614" mass="69255">MCGIAGFFGQRRITPEVIEAMLSALGRRGPDARHHVGWLRDGQIAHEGMQHALLHTRLSIRDPRPEADQPMVSHDQQVWVCYNGEVYGWEEDAQALQAQGMPFRTTSDTEYILNAYLAYGFEGMLSRLRGMFALTIVDWRHGRVWLARDRMGLKPLLYYHQDGELAFGSMVRAVLPYLPLSRRVLSSTGIDAYLAHRYIPAPHTIYRDIQRLENGCYLQYELQTGSLQKHVYWQPEPESGSLFEELDVAIRLRTASDRPVGLFLSSGIDSSVIAARLAAQGYQNIQTFTAAFPGSSLDESALAGQIAQTLGMQNQRIVIPSGIKDDFASIVADLDEPFADPSCIPTWYLSRETSQHVKVVLGGDGGDELFAGYKRYRKHLQSAWRRHFVLPWLSPQSGMARRGWVKWRQELSQDWLSAYSLRFSGFSPMQRRSLQSGYDIADHHWRMPANMPASPLMQLLALDQCNYLPEYILRKADLMPMAHGLEARCPLLDHKVVSRVLALPPAQRFTHPAKLALAPAMGTLESLRLFEQKKRGFNPPLAHWLQHDLRSRAQGLPGRLAEQTGGQLSVEATQAVVTASEHDAGWHENLLQLMVLEESLRQLADLQRGPHVNA</sequence>
<evidence type="ECO:0000256" key="2">
    <source>
        <dbReference type="ARBA" id="ARBA00005752"/>
    </source>
</evidence>